<feature type="compositionally biased region" description="Polar residues" evidence="1">
    <location>
        <begin position="108"/>
        <end position="120"/>
    </location>
</feature>
<comment type="caution">
    <text evidence="2">The sequence shown here is derived from an EMBL/GenBank/DDBJ whole genome shotgun (WGS) entry which is preliminary data.</text>
</comment>
<dbReference type="SUPFAM" id="SSF50978">
    <property type="entry name" value="WD40 repeat-like"/>
    <property type="match status" value="1"/>
</dbReference>
<organism evidence="2 3">
    <name type="scientific">Kipferlia bialata</name>
    <dbReference type="NCBI Taxonomy" id="797122"/>
    <lineage>
        <taxon>Eukaryota</taxon>
        <taxon>Metamonada</taxon>
        <taxon>Carpediemonas-like organisms</taxon>
        <taxon>Kipferlia</taxon>
    </lineage>
</organism>
<feature type="compositionally biased region" description="Basic and acidic residues" evidence="1">
    <location>
        <begin position="193"/>
        <end position="213"/>
    </location>
</feature>
<dbReference type="InterPro" id="IPR036322">
    <property type="entry name" value="WD40_repeat_dom_sf"/>
</dbReference>
<feature type="compositionally biased region" description="Low complexity" evidence="1">
    <location>
        <begin position="347"/>
        <end position="363"/>
    </location>
</feature>
<evidence type="ECO:0000313" key="2">
    <source>
        <dbReference type="EMBL" id="GIQ83227.1"/>
    </source>
</evidence>
<feature type="compositionally biased region" description="Low complexity" evidence="1">
    <location>
        <begin position="91"/>
        <end position="106"/>
    </location>
</feature>
<evidence type="ECO:0000256" key="1">
    <source>
        <dbReference type="SAM" id="MobiDB-lite"/>
    </source>
</evidence>
<name>A0A9K3CVI5_9EUKA</name>
<evidence type="ECO:0000313" key="3">
    <source>
        <dbReference type="Proteomes" id="UP000265618"/>
    </source>
</evidence>
<protein>
    <submittedName>
        <fullName evidence="2">Uncharacterized protein</fullName>
    </submittedName>
</protein>
<feature type="compositionally biased region" description="Basic and acidic residues" evidence="1">
    <location>
        <begin position="228"/>
        <end position="258"/>
    </location>
</feature>
<proteinExistence type="predicted"/>
<feature type="compositionally biased region" description="Polar residues" evidence="1">
    <location>
        <begin position="326"/>
        <end position="340"/>
    </location>
</feature>
<feature type="compositionally biased region" description="Polar residues" evidence="1">
    <location>
        <begin position="261"/>
        <end position="275"/>
    </location>
</feature>
<dbReference type="Proteomes" id="UP000265618">
    <property type="component" value="Unassembled WGS sequence"/>
</dbReference>
<gene>
    <name evidence="2" type="ORF">KIPB_004516</name>
</gene>
<accession>A0A9K3CVI5</accession>
<feature type="region of interest" description="Disordered" evidence="1">
    <location>
        <begin position="176"/>
        <end position="370"/>
    </location>
</feature>
<dbReference type="AlphaFoldDB" id="A0A9K3CVI5"/>
<keyword evidence="3" id="KW-1185">Reference proteome</keyword>
<reference evidence="2 3" key="1">
    <citation type="journal article" date="2018" name="PLoS ONE">
        <title>The draft genome of Kipferlia bialata reveals reductive genome evolution in fornicate parasites.</title>
        <authorList>
            <person name="Tanifuji G."/>
            <person name="Takabayashi S."/>
            <person name="Kume K."/>
            <person name="Takagi M."/>
            <person name="Nakayama T."/>
            <person name="Kamikawa R."/>
            <person name="Inagaki Y."/>
            <person name="Hashimoto T."/>
        </authorList>
    </citation>
    <scope>NUCLEOTIDE SEQUENCE [LARGE SCALE GENOMIC DNA]</scope>
    <source>
        <strain evidence="2">NY0173</strain>
    </source>
</reference>
<sequence>MGLFSCCTKGTGEELSDDVDMMLPMEPEEADFVVVAEKGGVEEVPEGMMGMMGDDIEECDAVEAEPLTMDGVDMLPMGDDAMAVDDPEPEAAPMPEEQAPVPEPVVLSRSSSVAPSQPVVTTPPDRSVPEPAPTAVEHHTLAPVVPAFTVDMLTEEEAGEAISSLSINNEVRESIKRRRGEATATRRPRPPSARREREAPRRRGVSVERRDKGPATIRAKAPARRRERSVSRGGDRQREREMKANEERVRQRERERNWQRSGSVTRIGSRSTSRQGARGRSVSPGTRTPAPRTANVSVRTLRNRSMGRSASSERVPRAQGEAPATATVSLRTSALLNTGRPQRRPGSRATSRARPSSRPSSRATSRDRDGNVRAKATLLLGCFDGCVRLVQICPNRIIGTPCVHEGQLPVTSICLSSDGCAMVTTAHSHVAKLWYLPFLRDDASDEPVKRARAGIVSEKGRRAKRVLAKEKGKDRRRATRTAFFEDM</sequence>
<dbReference type="EMBL" id="BDIP01000969">
    <property type="protein sequence ID" value="GIQ83227.1"/>
    <property type="molecule type" value="Genomic_DNA"/>
</dbReference>
<feature type="region of interest" description="Disordered" evidence="1">
    <location>
        <begin position="82"/>
        <end position="140"/>
    </location>
</feature>